<dbReference type="EMBL" id="CAAHFH010000002">
    <property type="protein sequence ID" value="VGO20999.1"/>
    <property type="molecule type" value="Genomic_DNA"/>
</dbReference>
<dbReference type="Proteomes" id="UP000346198">
    <property type="component" value="Unassembled WGS sequence"/>
</dbReference>
<keyword evidence="2" id="KW-1185">Reference proteome</keyword>
<dbReference type="SMART" id="SM00567">
    <property type="entry name" value="EZ_HEAT"/>
    <property type="match status" value="3"/>
</dbReference>
<dbReference type="InterPro" id="IPR016024">
    <property type="entry name" value="ARM-type_fold"/>
</dbReference>
<dbReference type="SUPFAM" id="SSF48371">
    <property type="entry name" value="ARM repeat"/>
    <property type="match status" value="1"/>
</dbReference>
<proteinExistence type="predicted"/>
<name>A0A6C2UM01_9BACT</name>
<dbReference type="AlphaFoldDB" id="A0A6C2UM01"/>
<evidence type="ECO:0000313" key="1">
    <source>
        <dbReference type="EMBL" id="VGO20999.1"/>
    </source>
</evidence>
<organism evidence="1 2">
    <name type="scientific">Pontiella sulfatireligans</name>
    <dbReference type="NCBI Taxonomy" id="2750658"/>
    <lineage>
        <taxon>Bacteria</taxon>
        <taxon>Pseudomonadati</taxon>
        <taxon>Kiritimatiellota</taxon>
        <taxon>Kiritimatiellia</taxon>
        <taxon>Kiritimatiellales</taxon>
        <taxon>Pontiellaceae</taxon>
        <taxon>Pontiella</taxon>
    </lineage>
</organism>
<evidence type="ECO:0000313" key="2">
    <source>
        <dbReference type="Proteomes" id="UP000346198"/>
    </source>
</evidence>
<sequence>MKLIYKCIIGAAIVGLLWLGGRWFAPDRAPVVVPSPPMAEESIPVSLSQRPVARPPAERLDGPDVQAVMRQLFGQSASGKYSGWSAAELIDALGSEGLDAKERQRMLWALCRLDDPEARAFLHAFVNDDGADEYLRATVLDGLSAADQRWAYDLTVSALGSESAVVARAAIRALGNYGGDSATAILSELAFDFEADPAIALVAAEALGQLGSAEAAQVLMDLFEQGVTDGQDDAIEFALAGLGCIDSDEGRGYLKEVYELASDPEIRVRLFEGLEESTGDVSEISRLGLLDPDDEVRAAAAWALAYADEPGMDGAEVMGFIAAEADPDVRRYLYQALDGADGVDAAQLMAQMAVESNPDAKLAACQATCRELSMDSDPAAFLDLLKGELIELRSDGALSENQMAIIDGLLEQVGRLEL</sequence>
<accession>A0A6C2UM01</accession>
<dbReference type="InterPro" id="IPR011989">
    <property type="entry name" value="ARM-like"/>
</dbReference>
<dbReference type="Gene3D" id="1.25.10.10">
    <property type="entry name" value="Leucine-rich Repeat Variant"/>
    <property type="match status" value="2"/>
</dbReference>
<dbReference type="RefSeq" id="WP_136062491.1">
    <property type="nucleotide sequence ID" value="NZ_CAAHFH010000002.1"/>
</dbReference>
<dbReference type="InterPro" id="IPR004155">
    <property type="entry name" value="PBS_lyase_HEAT"/>
</dbReference>
<reference evidence="1 2" key="1">
    <citation type="submission" date="2019-04" db="EMBL/GenBank/DDBJ databases">
        <authorList>
            <person name="Van Vliet M D."/>
        </authorList>
    </citation>
    <scope>NUCLEOTIDE SEQUENCE [LARGE SCALE GENOMIC DNA]</scope>
    <source>
        <strain evidence="1 2">F21</strain>
    </source>
</reference>
<evidence type="ECO:0008006" key="3">
    <source>
        <dbReference type="Google" id="ProtNLM"/>
    </source>
</evidence>
<protein>
    <recommendedName>
        <fullName evidence="3">HEAT repeat domain-containing protein</fullName>
    </recommendedName>
</protein>
<dbReference type="Pfam" id="PF13646">
    <property type="entry name" value="HEAT_2"/>
    <property type="match status" value="1"/>
</dbReference>
<gene>
    <name evidence="1" type="ORF">SCARR_03068</name>
</gene>